<dbReference type="Proteomes" id="UP000736787">
    <property type="component" value="Unassembled WGS sequence"/>
</dbReference>
<gene>
    <name evidence="1" type="ORF">PC113_g19307</name>
    <name evidence="3" type="ORF">PC115_g13542</name>
    <name evidence="2" type="ORF">PC117_g20790</name>
    <name evidence="4" type="ORF">PC118_g18933</name>
</gene>
<dbReference type="EMBL" id="RCMG01000976">
    <property type="protein sequence ID" value="KAG2840243.1"/>
    <property type="molecule type" value="Genomic_DNA"/>
</dbReference>
<dbReference type="Proteomes" id="UP000774804">
    <property type="component" value="Unassembled WGS sequence"/>
</dbReference>
<dbReference type="EMBL" id="RCML01000979">
    <property type="protein sequence ID" value="KAG2966841.1"/>
    <property type="molecule type" value="Genomic_DNA"/>
</dbReference>
<accession>A0A8T1F2L7</accession>
<dbReference type="Proteomes" id="UP000735874">
    <property type="component" value="Unassembled WGS sequence"/>
</dbReference>
<reference evidence="4" key="1">
    <citation type="submission" date="2018-10" db="EMBL/GenBank/DDBJ databases">
        <title>Effector identification in a new, highly contiguous assembly of the strawberry crown rot pathogen Phytophthora cactorum.</title>
        <authorList>
            <person name="Armitage A.D."/>
            <person name="Nellist C.F."/>
            <person name="Bates H."/>
            <person name="Vickerstaff R.J."/>
            <person name="Harrison R.J."/>
        </authorList>
    </citation>
    <scope>NUCLEOTIDE SEQUENCE</scope>
    <source>
        <strain evidence="1">15-7</strain>
        <strain evidence="3">4032</strain>
        <strain evidence="2">4040</strain>
        <strain evidence="4">P415</strain>
    </source>
</reference>
<dbReference type="EMBL" id="RCMK01000994">
    <property type="protein sequence ID" value="KAG2905258.1"/>
    <property type="molecule type" value="Genomic_DNA"/>
</dbReference>
<evidence type="ECO:0000313" key="5">
    <source>
        <dbReference type="Proteomes" id="UP000697107"/>
    </source>
</evidence>
<evidence type="ECO:0000313" key="4">
    <source>
        <dbReference type="EMBL" id="KAG2966841.1"/>
    </source>
</evidence>
<dbReference type="Proteomes" id="UP000697107">
    <property type="component" value="Unassembled WGS sequence"/>
</dbReference>
<proteinExistence type="predicted"/>
<evidence type="ECO:0000313" key="1">
    <source>
        <dbReference type="EMBL" id="KAG2840243.1"/>
    </source>
</evidence>
<dbReference type="EMBL" id="RCMI01000486">
    <property type="protein sequence ID" value="KAG2908548.1"/>
    <property type="molecule type" value="Genomic_DNA"/>
</dbReference>
<evidence type="ECO:0000313" key="2">
    <source>
        <dbReference type="EMBL" id="KAG2905258.1"/>
    </source>
</evidence>
<sequence>MVVRRGPELLSTRRGRWFPGAVGLTTKSGPTAVAAREYSTARTRIEDTQFRTYQPCIKTSKSTRELW</sequence>
<evidence type="ECO:0000313" key="3">
    <source>
        <dbReference type="EMBL" id="KAG2908548.1"/>
    </source>
</evidence>
<comment type="caution">
    <text evidence="4">The sequence shown here is derived from an EMBL/GenBank/DDBJ whole genome shotgun (WGS) entry which is preliminary data.</text>
</comment>
<organism evidence="4 5">
    <name type="scientific">Phytophthora cactorum</name>
    <dbReference type="NCBI Taxonomy" id="29920"/>
    <lineage>
        <taxon>Eukaryota</taxon>
        <taxon>Sar</taxon>
        <taxon>Stramenopiles</taxon>
        <taxon>Oomycota</taxon>
        <taxon>Peronosporomycetes</taxon>
        <taxon>Peronosporales</taxon>
        <taxon>Peronosporaceae</taxon>
        <taxon>Phytophthora</taxon>
    </lineage>
</organism>
<name>A0A8T1F2L7_9STRA</name>
<protein>
    <submittedName>
        <fullName evidence="4">Uncharacterized protein</fullName>
    </submittedName>
</protein>
<dbReference type="AlphaFoldDB" id="A0A8T1F2L7"/>